<dbReference type="GO" id="GO:0016757">
    <property type="term" value="F:glycosyltransferase activity"/>
    <property type="evidence" value="ECO:0007669"/>
    <property type="project" value="UniProtKB-KW"/>
</dbReference>
<keyword evidence="4" id="KW-0121">Carboxypeptidase</keyword>
<comment type="similarity">
    <text evidence="3">In the N-terminal section; belongs to the glycosyltransferase 51 family.</text>
</comment>
<protein>
    <recommendedName>
        <fullName evidence="10">peptidoglycan glycosyltransferase</fullName>
        <ecNumber evidence="10">2.4.99.28</ecNumber>
    </recommendedName>
</protein>
<accession>A0ABM8Q247</accession>
<evidence type="ECO:0000256" key="8">
    <source>
        <dbReference type="ARBA" id="ARBA00022801"/>
    </source>
</evidence>
<evidence type="ECO:0000256" key="7">
    <source>
        <dbReference type="ARBA" id="ARBA00022679"/>
    </source>
</evidence>
<name>A0ABM8Q247_9BACT</name>
<proteinExistence type="inferred from homology"/>
<dbReference type="PANTHER" id="PTHR32282:SF15">
    <property type="entry name" value="PENICILLIN-BINDING PROTEIN 1C"/>
    <property type="match status" value="1"/>
</dbReference>
<dbReference type="EMBL" id="CAJHOE010000001">
    <property type="protein sequence ID" value="CAD7286861.1"/>
    <property type="molecule type" value="Genomic_DNA"/>
</dbReference>
<comment type="caution">
    <text evidence="14">The sequence shown here is derived from an EMBL/GenBank/DDBJ whole genome shotgun (WGS) entry which is preliminary data.</text>
</comment>
<keyword evidence="8" id="KW-0378">Hydrolase</keyword>
<keyword evidence="15" id="KW-1185">Reference proteome</keyword>
<dbReference type="InterPro" id="IPR001264">
    <property type="entry name" value="Glyco_trans_51"/>
</dbReference>
<dbReference type="InterPro" id="IPR001460">
    <property type="entry name" value="PCN-bd_Tpept"/>
</dbReference>
<evidence type="ECO:0000259" key="12">
    <source>
        <dbReference type="Pfam" id="PF00905"/>
    </source>
</evidence>
<dbReference type="InterPro" id="IPR011815">
    <property type="entry name" value="PBP_1c"/>
</dbReference>
<keyword evidence="6 14" id="KW-0328">Glycosyltransferase</keyword>
<dbReference type="Proteomes" id="UP000789359">
    <property type="component" value="Unassembled WGS sequence"/>
</dbReference>
<dbReference type="SUPFAM" id="SSF56601">
    <property type="entry name" value="beta-lactamase/transpeptidase-like"/>
    <property type="match status" value="1"/>
</dbReference>
<dbReference type="Pfam" id="PF00905">
    <property type="entry name" value="Transpeptidase"/>
    <property type="match status" value="1"/>
</dbReference>
<feature type="domain" description="Penicillin-binding protein transpeptidase" evidence="12">
    <location>
        <begin position="296"/>
        <end position="513"/>
    </location>
</feature>
<organism evidence="14 15">
    <name type="scientific">Campylobacter suis</name>
    <dbReference type="NCBI Taxonomy" id="2790657"/>
    <lineage>
        <taxon>Bacteria</taxon>
        <taxon>Pseudomonadati</taxon>
        <taxon>Campylobacterota</taxon>
        <taxon>Epsilonproteobacteria</taxon>
        <taxon>Campylobacterales</taxon>
        <taxon>Campylobacteraceae</taxon>
        <taxon>Campylobacter</taxon>
    </lineage>
</organism>
<gene>
    <name evidence="14" type="primary">mtgA</name>
    <name evidence="14" type="ORF">LMG8286_00574</name>
</gene>
<dbReference type="SUPFAM" id="SSF53955">
    <property type="entry name" value="Lysozyme-like"/>
    <property type="match status" value="1"/>
</dbReference>
<dbReference type="InterPro" id="IPR023346">
    <property type="entry name" value="Lysozyme-like_dom_sf"/>
</dbReference>
<dbReference type="NCBIfam" id="TIGR02073">
    <property type="entry name" value="PBP_1c"/>
    <property type="match status" value="1"/>
</dbReference>
<evidence type="ECO:0000259" key="13">
    <source>
        <dbReference type="Pfam" id="PF00912"/>
    </source>
</evidence>
<dbReference type="InterPro" id="IPR036950">
    <property type="entry name" value="PBP_transglycosylase"/>
</dbReference>
<dbReference type="Pfam" id="PF00912">
    <property type="entry name" value="Transgly"/>
    <property type="match status" value="1"/>
</dbReference>
<evidence type="ECO:0000313" key="14">
    <source>
        <dbReference type="EMBL" id="CAD7286861.1"/>
    </source>
</evidence>
<evidence type="ECO:0000256" key="4">
    <source>
        <dbReference type="ARBA" id="ARBA00022645"/>
    </source>
</evidence>
<evidence type="ECO:0000256" key="9">
    <source>
        <dbReference type="ARBA" id="ARBA00023268"/>
    </source>
</evidence>
<dbReference type="InterPro" id="IPR012338">
    <property type="entry name" value="Beta-lactam/transpept-like"/>
</dbReference>
<comment type="catalytic activity">
    <reaction evidence="11">
        <text>[GlcNAc-(1-&gt;4)-Mur2Ac(oyl-L-Ala-gamma-D-Glu-L-Lys-D-Ala-D-Ala)](n)-di-trans,octa-cis-undecaprenyl diphosphate + beta-D-GlcNAc-(1-&gt;4)-Mur2Ac(oyl-L-Ala-gamma-D-Glu-L-Lys-D-Ala-D-Ala)-di-trans,octa-cis-undecaprenyl diphosphate = [GlcNAc-(1-&gt;4)-Mur2Ac(oyl-L-Ala-gamma-D-Glu-L-Lys-D-Ala-D-Ala)](n+1)-di-trans,octa-cis-undecaprenyl diphosphate + di-trans,octa-cis-undecaprenyl diphosphate + H(+)</text>
        <dbReference type="Rhea" id="RHEA:23708"/>
        <dbReference type="Rhea" id="RHEA-COMP:9602"/>
        <dbReference type="Rhea" id="RHEA-COMP:9603"/>
        <dbReference type="ChEBI" id="CHEBI:15378"/>
        <dbReference type="ChEBI" id="CHEBI:58405"/>
        <dbReference type="ChEBI" id="CHEBI:60033"/>
        <dbReference type="ChEBI" id="CHEBI:78435"/>
        <dbReference type="EC" id="2.4.99.28"/>
    </reaction>
</comment>
<evidence type="ECO:0000256" key="11">
    <source>
        <dbReference type="ARBA" id="ARBA00049902"/>
    </source>
</evidence>
<sequence length="721" mass="82016">MFFKILKLFTLFFIAFFCVFLTLDVIYPLNLDTLKKDESKVVFDSNGEILRIKLASDGALRFYTKNIPDVLKQSVVLFEDRHFYYHFGINPLSIIRAAIHNINHKNRIGASTITMQVARMLSQNERTYANKIREIFVALQLEWRFSKDEILNFYFNLAPYGGNIQGVKAASFSYFQRDLDELSYAQMALLSTIPKNPNKNRLDRRSNINVLKNRVIKMLYKANIIDKNAFIRAQNEPFQNTRKNLPYNAPDFSDVAIKNGLKDTNLSLKMQQNLQNVLKTSMLALREKNANNAAGIVIDNEKMSVVAFVGSHDELANDGKNSALNMRRNVGSTLKPFIFSLGLDRGLITPKKELIDTQITLNEYTPRNFNNSFIGIVSASDALRFSLNIPFVSLNEKLGENSLFELLQKVNLVDEKKEFYGASIVLGSSEISILNLAHLYTIYANKGILKPLEFAGELVNGQKDEIFLISEQSAFLTAEILSNASRTYLGNAWKYAQNTPRIAFKTGTSYGSRDIYAVGVNQNYTIAVWIGNFNAQKMIGLTGLKDASKVIFDMFKLISLNENLSFMRKPSGIKNEKVCLDAFSLKECKNEQNDEIIEEVKQLSQCENMRSEELDFLIKNEILTKLELSQSPCKEHLRDKKPIFSSPYANENIIAFDEVSKIMVKCYAFLGDEIFLKIDDNEFIKVESGSENIVSLPLGEHTLKCLDENSNLTQIDIKIRR</sequence>
<dbReference type="Gene3D" id="3.40.710.10">
    <property type="entry name" value="DD-peptidase/beta-lactamase superfamily"/>
    <property type="match status" value="1"/>
</dbReference>
<evidence type="ECO:0000256" key="3">
    <source>
        <dbReference type="ARBA" id="ARBA00007739"/>
    </source>
</evidence>
<evidence type="ECO:0000256" key="10">
    <source>
        <dbReference type="ARBA" id="ARBA00044770"/>
    </source>
</evidence>
<evidence type="ECO:0000256" key="5">
    <source>
        <dbReference type="ARBA" id="ARBA00022670"/>
    </source>
</evidence>
<evidence type="ECO:0000256" key="6">
    <source>
        <dbReference type="ARBA" id="ARBA00022676"/>
    </source>
</evidence>
<evidence type="ECO:0000256" key="2">
    <source>
        <dbReference type="ARBA" id="ARBA00007090"/>
    </source>
</evidence>
<keyword evidence="5" id="KW-0645">Protease</keyword>
<feature type="domain" description="Glycosyl transferase family 51" evidence="13">
    <location>
        <begin position="64"/>
        <end position="207"/>
    </location>
</feature>
<dbReference type="EC" id="2.4.99.28" evidence="10"/>
<keyword evidence="7 14" id="KW-0808">Transferase</keyword>
<dbReference type="InterPro" id="IPR050396">
    <property type="entry name" value="Glycosyltr_51/Transpeptidase"/>
</dbReference>
<comment type="similarity">
    <text evidence="2">In the C-terminal section; belongs to the transpeptidase family.</text>
</comment>
<evidence type="ECO:0000313" key="15">
    <source>
        <dbReference type="Proteomes" id="UP000789359"/>
    </source>
</evidence>
<reference evidence="14 15" key="1">
    <citation type="submission" date="2020-11" db="EMBL/GenBank/DDBJ databases">
        <authorList>
            <person name="Peeters C."/>
        </authorList>
    </citation>
    <scope>NUCLEOTIDE SEQUENCE [LARGE SCALE GENOMIC DNA]</scope>
    <source>
        <strain evidence="14 15">LMG 8286</strain>
    </source>
</reference>
<comment type="pathway">
    <text evidence="1">Cell wall biogenesis; peptidoglycan biosynthesis.</text>
</comment>
<dbReference type="Gene3D" id="1.10.3810.10">
    <property type="entry name" value="Biosynthetic peptidoglycan transglycosylase-like"/>
    <property type="match status" value="1"/>
</dbReference>
<dbReference type="PANTHER" id="PTHR32282">
    <property type="entry name" value="BINDING PROTEIN TRANSPEPTIDASE, PUTATIVE-RELATED"/>
    <property type="match status" value="1"/>
</dbReference>
<evidence type="ECO:0000256" key="1">
    <source>
        <dbReference type="ARBA" id="ARBA00004752"/>
    </source>
</evidence>
<keyword evidence="9" id="KW-0511">Multifunctional enzyme</keyword>